<dbReference type="PANTHER" id="PTHR34718:SF2">
    <property type="entry name" value="PHD-TYPE DOMAIN-CONTAINING PROTEIN"/>
    <property type="match status" value="1"/>
</dbReference>
<dbReference type="PANTHER" id="PTHR34718">
    <property type="entry name" value="PHD-TYPE DOMAIN-CONTAINING PROTEIN"/>
    <property type="match status" value="1"/>
</dbReference>
<keyword evidence="1" id="KW-0472">Membrane</keyword>
<keyword evidence="1" id="KW-0812">Transmembrane</keyword>
<dbReference type="EnsemblMetazoa" id="Aqu2.1.24321_001">
    <property type="protein sequence ID" value="Aqu2.1.24321_001"/>
    <property type="gene ID" value="Aqu2.1.24321"/>
</dbReference>
<accession>A0A1X7UA31</accession>
<name>A0A1X7UA31_AMPQE</name>
<sequence>GHHWIVALAIGSENNVEVVQVYDSIFCCADDDTAKVINNLFNVNTNTQIKVMTMHGSVDCGVFVIAVCTSLLHGLDVSLVYFSQNEMRQHLFCFTAK</sequence>
<dbReference type="SUPFAM" id="SSF54001">
    <property type="entry name" value="Cysteine proteinases"/>
    <property type="match status" value="1"/>
</dbReference>
<organism evidence="2">
    <name type="scientific">Amphimedon queenslandica</name>
    <name type="common">Sponge</name>
    <dbReference type="NCBI Taxonomy" id="400682"/>
    <lineage>
        <taxon>Eukaryota</taxon>
        <taxon>Metazoa</taxon>
        <taxon>Porifera</taxon>
        <taxon>Demospongiae</taxon>
        <taxon>Heteroscleromorpha</taxon>
        <taxon>Haplosclerida</taxon>
        <taxon>Niphatidae</taxon>
        <taxon>Amphimedon</taxon>
    </lineage>
</organism>
<keyword evidence="1" id="KW-1133">Transmembrane helix</keyword>
<evidence type="ECO:0000256" key="1">
    <source>
        <dbReference type="SAM" id="Phobius"/>
    </source>
</evidence>
<protein>
    <recommendedName>
        <fullName evidence="3">Ubiquitin-like protease family profile domain-containing protein</fullName>
    </recommendedName>
</protein>
<dbReference type="InParanoid" id="A0A1X7UA31"/>
<dbReference type="AlphaFoldDB" id="A0A1X7UA31"/>
<reference evidence="2" key="1">
    <citation type="submission" date="2017-05" db="UniProtKB">
        <authorList>
            <consortium name="EnsemblMetazoa"/>
        </authorList>
    </citation>
    <scope>IDENTIFICATION</scope>
</reference>
<dbReference type="InterPro" id="IPR038765">
    <property type="entry name" value="Papain-like_cys_pep_sf"/>
</dbReference>
<feature type="transmembrane region" description="Helical" evidence="1">
    <location>
        <begin position="62"/>
        <end position="82"/>
    </location>
</feature>
<evidence type="ECO:0000313" key="2">
    <source>
        <dbReference type="EnsemblMetazoa" id="Aqu2.1.24321_001"/>
    </source>
</evidence>
<proteinExistence type="predicted"/>
<dbReference type="Gene3D" id="3.40.395.10">
    <property type="entry name" value="Adenoviral Proteinase, Chain A"/>
    <property type="match status" value="1"/>
</dbReference>
<evidence type="ECO:0008006" key="3">
    <source>
        <dbReference type="Google" id="ProtNLM"/>
    </source>
</evidence>